<keyword evidence="3" id="KW-0597">Phosphoprotein</keyword>
<evidence type="ECO:0000256" key="3">
    <source>
        <dbReference type="ARBA" id="ARBA00022553"/>
    </source>
</evidence>
<dbReference type="SUPFAM" id="SSF55874">
    <property type="entry name" value="ATPase domain of HSP90 chaperone/DNA topoisomerase II/histidine kinase"/>
    <property type="match status" value="1"/>
</dbReference>
<gene>
    <name evidence="8" type="ORF">SAMN04488505_103313</name>
</gene>
<name>A0A1H7VG65_9BACT</name>
<dbReference type="PRINTS" id="PR00344">
    <property type="entry name" value="BCTRLSENSOR"/>
</dbReference>
<dbReference type="EMBL" id="FOBB01000003">
    <property type="protein sequence ID" value="SEM07869.1"/>
    <property type="molecule type" value="Genomic_DNA"/>
</dbReference>
<dbReference type="PANTHER" id="PTHR43711:SF26">
    <property type="entry name" value="SENSOR HISTIDINE KINASE RCSC"/>
    <property type="match status" value="1"/>
</dbReference>
<keyword evidence="5 8" id="KW-0418">Kinase</keyword>
<dbReference type="InterPro" id="IPR036097">
    <property type="entry name" value="HisK_dim/P_sf"/>
</dbReference>
<reference evidence="8 9" key="1">
    <citation type="submission" date="2016-10" db="EMBL/GenBank/DDBJ databases">
        <authorList>
            <person name="de Groot N.N."/>
        </authorList>
    </citation>
    <scope>NUCLEOTIDE SEQUENCE [LARGE SCALE GENOMIC DNA]</scope>
    <source>
        <strain evidence="8 9">DSM 21039</strain>
    </source>
</reference>
<keyword evidence="4" id="KW-0808">Transferase</keyword>
<accession>A0A1H7VG65</accession>
<dbReference type="Pfam" id="PF02518">
    <property type="entry name" value="HATPase_c"/>
    <property type="match status" value="1"/>
</dbReference>
<dbReference type="STRING" id="573321.SAMN04488505_103313"/>
<dbReference type="SMART" id="SM00387">
    <property type="entry name" value="HATPase_c"/>
    <property type="match status" value="1"/>
</dbReference>
<dbReference type="FunFam" id="3.30.565.10:FF:000006">
    <property type="entry name" value="Sensor histidine kinase WalK"/>
    <property type="match status" value="1"/>
</dbReference>
<evidence type="ECO:0000256" key="4">
    <source>
        <dbReference type="ARBA" id="ARBA00022679"/>
    </source>
</evidence>
<dbReference type="SUPFAM" id="SSF47384">
    <property type="entry name" value="Homodimeric domain of signal transducing histidine kinase"/>
    <property type="match status" value="1"/>
</dbReference>
<dbReference type="PANTHER" id="PTHR43711">
    <property type="entry name" value="TWO-COMPONENT HISTIDINE KINASE"/>
    <property type="match status" value="1"/>
</dbReference>
<dbReference type="Pfam" id="PF00512">
    <property type="entry name" value="HisKA"/>
    <property type="match status" value="1"/>
</dbReference>
<proteinExistence type="predicted"/>
<dbReference type="AlphaFoldDB" id="A0A1H7VG65"/>
<dbReference type="SMART" id="SM00388">
    <property type="entry name" value="HisKA"/>
    <property type="match status" value="1"/>
</dbReference>
<dbReference type="InterPro" id="IPR004358">
    <property type="entry name" value="Sig_transdc_His_kin-like_C"/>
</dbReference>
<dbReference type="Gene3D" id="1.10.287.130">
    <property type="match status" value="1"/>
</dbReference>
<dbReference type="InterPro" id="IPR003661">
    <property type="entry name" value="HisK_dim/P_dom"/>
</dbReference>
<organism evidence="8 9">
    <name type="scientific">Chitinophaga rupis</name>
    <dbReference type="NCBI Taxonomy" id="573321"/>
    <lineage>
        <taxon>Bacteria</taxon>
        <taxon>Pseudomonadati</taxon>
        <taxon>Bacteroidota</taxon>
        <taxon>Chitinophagia</taxon>
        <taxon>Chitinophagales</taxon>
        <taxon>Chitinophagaceae</taxon>
        <taxon>Chitinophaga</taxon>
    </lineage>
</organism>
<dbReference type="Gene3D" id="3.30.565.10">
    <property type="entry name" value="Histidine kinase-like ATPase, C-terminal domain"/>
    <property type="match status" value="1"/>
</dbReference>
<evidence type="ECO:0000256" key="6">
    <source>
        <dbReference type="ARBA" id="ARBA00023012"/>
    </source>
</evidence>
<evidence type="ECO:0000256" key="2">
    <source>
        <dbReference type="ARBA" id="ARBA00012438"/>
    </source>
</evidence>
<dbReference type="CDD" id="cd00075">
    <property type="entry name" value="HATPase"/>
    <property type="match status" value="1"/>
</dbReference>
<dbReference type="InterPro" id="IPR036890">
    <property type="entry name" value="HATPase_C_sf"/>
</dbReference>
<dbReference type="Proteomes" id="UP000198984">
    <property type="component" value="Unassembled WGS sequence"/>
</dbReference>
<keyword evidence="6" id="KW-0902">Two-component regulatory system</keyword>
<dbReference type="GO" id="GO:0000155">
    <property type="term" value="F:phosphorelay sensor kinase activity"/>
    <property type="evidence" value="ECO:0007669"/>
    <property type="project" value="InterPro"/>
</dbReference>
<protein>
    <recommendedName>
        <fullName evidence="2">histidine kinase</fullName>
        <ecNumber evidence="2">2.7.13.3</ecNumber>
    </recommendedName>
</protein>
<evidence type="ECO:0000259" key="7">
    <source>
        <dbReference type="PROSITE" id="PS50109"/>
    </source>
</evidence>
<keyword evidence="9" id="KW-1185">Reference proteome</keyword>
<evidence type="ECO:0000313" key="9">
    <source>
        <dbReference type="Proteomes" id="UP000198984"/>
    </source>
</evidence>
<comment type="catalytic activity">
    <reaction evidence="1">
        <text>ATP + protein L-histidine = ADP + protein N-phospho-L-histidine.</text>
        <dbReference type="EC" id="2.7.13.3"/>
    </reaction>
</comment>
<dbReference type="InterPro" id="IPR003594">
    <property type="entry name" value="HATPase_dom"/>
</dbReference>
<dbReference type="InterPro" id="IPR005467">
    <property type="entry name" value="His_kinase_dom"/>
</dbReference>
<evidence type="ECO:0000313" key="8">
    <source>
        <dbReference type="EMBL" id="SEM07869.1"/>
    </source>
</evidence>
<evidence type="ECO:0000256" key="5">
    <source>
        <dbReference type="ARBA" id="ARBA00022777"/>
    </source>
</evidence>
<evidence type="ECO:0000256" key="1">
    <source>
        <dbReference type="ARBA" id="ARBA00000085"/>
    </source>
</evidence>
<dbReference type="InterPro" id="IPR050736">
    <property type="entry name" value="Sensor_HK_Regulatory"/>
</dbReference>
<dbReference type="CDD" id="cd00082">
    <property type="entry name" value="HisKA"/>
    <property type="match status" value="1"/>
</dbReference>
<sequence>MKPQQSIIMPYDLLIGTLPCPVVVQQHPQSQVIYANEAAKALFKQLINTKREVLLSDIKIILHDICQTEGNGTTFETRQPIPGKNTHLWLEVTTTTVMQGKDQYNVFTIIDISARKTKELSMIQSLEKEKSLHEMKSNFISMASHEFKTPLTAISSTIDLLETKLQMDNLLNPFYQHNISKISSEIFKLNTMLDEILTLSTIVSNNIEIKKQAVDVEQVIADIKYQYFSERKDDRVLNVQVSGAPRKIYADKNQLSKIFTNLVGNAFKYSTDNPVLKLQFLKNKLVIRVMDKGVGIPPQDIPYLFNSFYRGSNVDGIEGTGLGLSIVKDFVERNNGTILVESEENKGTSFTIVFKYPPEITAQA</sequence>
<feature type="domain" description="Histidine kinase" evidence="7">
    <location>
        <begin position="142"/>
        <end position="358"/>
    </location>
</feature>
<dbReference type="EC" id="2.7.13.3" evidence="2"/>
<dbReference type="PROSITE" id="PS50109">
    <property type="entry name" value="HIS_KIN"/>
    <property type="match status" value="1"/>
</dbReference>